<comment type="caution">
    <text evidence="2">The sequence shown here is derived from an EMBL/GenBank/DDBJ whole genome shotgun (WGS) entry which is preliminary data.</text>
</comment>
<feature type="transmembrane region" description="Helical" evidence="1">
    <location>
        <begin position="62"/>
        <end position="81"/>
    </location>
</feature>
<reference evidence="2" key="1">
    <citation type="submission" date="2023-05" db="EMBL/GenBank/DDBJ databases">
        <title>Streptantibioticus silvisoli sp. nov., acidotolerant actinomycetes 1 from pine litter.</title>
        <authorList>
            <person name="Swiecimska M."/>
            <person name="Golinska P."/>
            <person name="Sangal V."/>
            <person name="Wachnowicz B."/>
            <person name="Goodfellow M."/>
        </authorList>
    </citation>
    <scope>NUCLEOTIDE SEQUENCE</scope>
    <source>
        <strain evidence="2">SL13</strain>
    </source>
</reference>
<keyword evidence="1" id="KW-0812">Transmembrane</keyword>
<accession>A0AA90JW49</accession>
<dbReference type="RefSeq" id="WP_271312341.1">
    <property type="nucleotide sequence ID" value="NZ_JABXJJ020000004.1"/>
</dbReference>
<dbReference type="AlphaFoldDB" id="A0AA90JW49"/>
<organism evidence="2">
    <name type="scientific">Streptantibioticus silvisoli</name>
    <dbReference type="NCBI Taxonomy" id="2705255"/>
    <lineage>
        <taxon>Bacteria</taxon>
        <taxon>Bacillati</taxon>
        <taxon>Actinomycetota</taxon>
        <taxon>Actinomycetes</taxon>
        <taxon>Kitasatosporales</taxon>
        <taxon>Streptomycetaceae</taxon>
        <taxon>Streptantibioticus</taxon>
    </lineage>
</organism>
<keyword evidence="1" id="KW-1133">Transmembrane helix</keyword>
<feature type="transmembrane region" description="Helical" evidence="1">
    <location>
        <begin position="18"/>
        <end position="41"/>
    </location>
</feature>
<sequence>MNLSALAQPAGSAVSGRFFLVSTLPTTLAVTYLLVLVWAGAPGPVRFAHAWRTAAGLGTGQILLLVLVITSVGVVTMPLQLPLVRWLEGYWPDRLEPLAGFCRTRQGKRRDTLVTELVPGADLQRAGETGHRQRTRYPVEPHRLRPTALGNALTAAETRAGRAYGLDAPVVWLRLEPLLGDRIRTAVADRRDAMDAATRMSVTVALCVPPTVWLLWRSGWWLALAALLAAVSRLGYVAAVHAAVAYGQYVEAAFDLHRFDLLTALHLPLPEDRTQELATGAALSTLWRQGHAGPPLFRYDHGPGDRPPPQA</sequence>
<gene>
    <name evidence="2" type="ORF">POF50_004230</name>
</gene>
<dbReference type="EMBL" id="JABXJJ020000004">
    <property type="protein sequence ID" value="MDI5968561.1"/>
    <property type="molecule type" value="Genomic_DNA"/>
</dbReference>
<protein>
    <submittedName>
        <fullName evidence="2">Uncharacterized protein</fullName>
    </submittedName>
</protein>
<proteinExistence type="predicted"/>
<evidence type="ECO:0000256" key="1">
    <source>
        <dbReference type="SAM" id="Phobius"/>
    </source>
</evidence>
<name>A0AA90JW49_9ACTN</name>
<evidence type="ECO:0000313" key="2">
    <source>
        <dbReference type="EMBL" id="MDI5968561.1"/>
    </source>
</evidence>
<keyword evidence="1" id="KW-0472">Membrane</keyword>